<dbReference type="InterPro" id="IPR011979">
    <property type="entry name" value="Antitox_Xre"/>
</dbReference>
<dbReference type="Proteomes" id="UP000658278">
    <property type="component" value="Unassembled WGS sequence"/>
</dbReference>
<dbReference type="Pfam" id="PF20432">
    <property type="entry name" value="Xre-like-HTH"/>
    <property type="match status" value="1"/>
</dbReference>
<dbReference type="SUPFAM" id="SSF47413">
    <property type="entry name" value="lambda repressor-like DNA-binding domains"/>
    <property type="match status" value="1"/>
</dbReference>
<dbReference type="InterPro" id="IPR024467">
    <property type="entry name" value="Xre/MbcA/ParS-like_toxin-bd"/>
</dbReference>
<evidence type="ECO:0000259" key="1">
    <source>
        <dbReference type="SMART" id="SM00530"/>
    </source>
</evidence>
<dbReference type="AlphaFoldDB" id="A0A934RC50"/>
<gene>
    <name evidence="2" type="ORF">JIN81_04595</name>
</gene>
<dbReference type="InterPro" id="IPR046847">
    <property type="entry name" value="Xre-like_HTH"/>
</dbReference>
<accession>A0A934RC50</accession>
<dbReference type="InterPro" id="IPR010982">
    <property type="entry name" value="Lambda_DNA-bd_dom_sf"/>
</dbReference>
<keyword evidence="3" id="KW-1185">Reference proteome</keyword>
<evidence type="ECO:0000313" key="2">
    <source>
        <dbReference type="EMBL" id="MBK1826286.1"/>
    </source>
</evidence>
<protein>
    <submittedName>
        <fullName evidence="2">DUF2384 domain-containing protein</fullName>
    </submittedName>
</protein>
<dbReference type="SMART" id="SM00530">
    <property type="entry name" value="HTH_XRE"/>
    <property type="match status" value="1"/>
</dbReference>
<reference evidence="2" key="1">
    <citation type="submission" date="2021-01" db="EMBL/GenBank/DDBJ databases">
        <title>Modified the classification status of verrucomicrobia.</title>
        <authorList>
            <person name="Feng X."/>
        </authorList>
    </citation>
    <scope>NUCLEOTIDE SEQUENCE</scope>
    <source>
        <strain evidence="2">KCTC 22201</strain>
    </source>
</reference>
<dbReference type="InterPro" id="IPR001387">
    <property type="entry name" value="Cro/C1-type_HTH"/>
</dbReference>
<name>A0A934RC50_9BACT</name>
<dbReference type="EMBL" id="JAENII010000003">
    <property type="protein sequence ID" value="MBK1826286.1"/>
    <property type="molecule type" value="Genomic_DNA"/>
</dbReference>
<dbReference type="GO" id="GO:0003677">
    <property type="term" value="F:DNA binding"/>
    <property type="evidence" value="ECO:0007669"/>
    <property type="project" value="InterPro"/>
</dbReference>
<dbReference type="CDD" id="cd00093">
    <property type="entry name" value="HTH_XRE"/>
    <property type="match status" value="1"/>
</dbReference>
<dbReference type="RefSeq" id="WP_200277051.1">
    <property type="nucleotide sequence ID" value="NZ_JAENII010000003.1"/>
</dbReference>
<dbReference type="NCBIfam" id="TIGR02293">
    <property type="entry name" value="TAS_TIGR02293"/>
    <property type="match status" value="1"/>
</dbReference>
<organism evidence="2 3">
    <name type="scientific">Haloferula rosea</name>
    <dbReference type="NCBI Taxonomy" id="490093"/>
    <lineage>
        <taxon>Bacteria</taxon>
        <taxon>Pseudomonadati</taxon>
        <taxon>Verrucomicrobiota</taxon>
        <taxon>Verrucomicrobiia</taxon>
        <taxon>Verrucomicrobiales</taxon>
        <taxon>Verrucomicrobiaceae</taxon>
        <taxon>Haloferula</taxon>
    </lineage>
</organism>
<sequence length="149" mass="16588">MDYRDRPVVQALLPPAEDGMGAVHEDPFLDTPLVERIRTGLPMSEFRALLALLRISEEELGRLLGISPATLNRRKKSKLLATPESERIVRFARLFGIGMEVFGEEEATRQWLKAPNPGTGGESPLSYADTEFGAREVEDLLGRLDHGVF</sequence>
<feature type="domain" description="HTH cro/C1-type" evidence="1">
    <location>
        <begin position="45"/>
        <end position="102"/>
    </location>
</feature>
<proteinExistence type="predicted"/>
<comment type="caution">
    <text evidence="2">The sequence shown here is derived from an EMBL/GenBank/DDBJ whole genome shotgun (WGS) entry which is preliminary data.</text>
</comment>
<evidence type="ECO:0000313" key="3">
    <source>
        <dbReference type="Proteomes" id="UP000658278"/>
    </source>
</evidence>
<dbReference type="Pfam" id="PF09722">
    <property type="entry name" value="Xre_MbcA_ParS_C"/>
    <property type="match status" value="1"/>
</dbReference>